<dbReference type="InterPro" id="IPR036846">
    <property type="entry name" value="GM2-AP_sf"/>
</dbReference>
<evidence type="ECO:0000256" key="2">
    <source>
        <dbReference type="SAM" id="SignalP"/>
    </source>
</evidence>
<dbReference type="EMBL" id="JBJQND010000012">
    <property type="protein sequence ID" value="KAL3860149.1"/>
    <property type="molecule type" value="Genomic_DNA"/>
</dbReference>
<keyword evidence="1 2" id="KW-0732">Signal</keyword>
<evidence type="ECO:0000313" key="4">
    <source>
        <dbReference type="Proteomes" id="UP001634394"/>
    </source>
</evidence>
<evidence type="ECO:0000313" key="3">
    <source>
        <dbReference type="EMBL" id="KAL3860148.1"/>
    </source>
</evidence>
<keyword evidence="4" id="KW-1185">Reference proteome</keyword>
<feature type="chain" id="PRO_5044725122" description="MD-2-related lipid-recognition domain-containing protein" evidence="2">
    <location>
        <begin position="19"/>
        <end position="174"/>
    </location>
</feature>
<feature type="signal peptide" evidence="2">
    <location>
        <begin position="1"/>
        <end position="18"/>
    </location>
</feature>
<comment type="caution">
    <text evidence="3">The sequence shown here is derived from an EMBL/GenBank/DDBJ whole genome shotgun (WGS) entry which is preliminary data.</text>
</comment>
<gene>
    <name evidence="3" type="ORF">ACJMK2_010312</name>
</gene>
<proteinExistence type="predicted"/>
<organism evidence="3 4">
    <name type="scientific">Sinanodonta woodiana</name>
    <name type="common">Chinese pond mussel</name>
    <name type="synonym">Anodonta woodiana</name>
    <dbReference type="NCBI Taxonomy" id="1069815"/>
    <lineage>
        <taxon>Eukaryota</taxon>
        <taxon>Metazoa</taxon>
        <taxon>Spiralia</taxon>
        <taxon>Lophotrochozoa</taxon>
        <taxon>Mollusca</taxon>
        <taxon>Bivalvia</taxon>
        <taxon>Autobranchia</taxon>
        <taxon>Heteroconchia</taxon>
        <taxon>Palaeoheterodonta</taxon>
        <taxon>Unionida</taxon>
        <taxon>Unionoidea</taxon>
        <taxon>Unionidae</taxon>
        <taxon>Unioninae</taxon>
        <taxon>Sinanodonta</taxon>
    </lineage>
</organism>
<sequence length="174" mass="20062">MNLIILYLISQTIVTSFSIEDTFFDSFGEPEMESNTVSIGSQGQERGYMKNCNPKSTYSLSWVPKYIDPHGPLILFINYTNPVRFDSGEFTVDIKYSFIHVSKKTKITCQDDLRKKFPFQNCPIEKEKFMVSNFIEYKDVIRFKNVKGTFKVKLTMENENGESLLCGTLEATLL</sequence>
<dbReference type="Gene3D" id="2.70.220.10">
    <property type="entry name" value="Ganglioside GM2 activator"/>
    <property type="match status" value="1"/>
</dbReference>
<evidence type="ECO:0008006" key="5">
    <source>
        <dbReference type="Google" id="ProtNLM"/>
    </source>
</evidence>
<protein>
    <recommendedName>
        <fullName evidence="5">MD-2-related lipid-recognition domain-containing protein</fullName>
    </recommendedName>
</protein>
<dbReference type="AlphaFoldDB" id="A0ABD3VGI1"/>
<dbReference type="EMBL" id="JBJQND010000012">
    <property type="protein sequence ID" value="KAL3860148.1"/>
    <property type="molecule type" value="Genomic_DNA"/>
</dbReference>
<reference evidence="3 4" key="1">
    <citation type="submission" date="2024-11" db="EMBL/GenBank/DDBJ databases">
        <title>Chromosome-level genome assembly of the freshwater bivalve Anodonta woodiana.</title>
        <authorList>
            <person name="Chen X."/>
        </authorList>
    </citation>
    <scope>NUCLEOTIDE SEQUENCE [LARGE SCALE GENOMIC DNA]</scope>
    <source>
        <strain evidence="3">MN2024</strain>
        <tissue evidence="3">Gills</tissue>
    </source>
</reference>
<accession>A0ABD3VGI1</accession>
<dbReference type="Proteomes" id="UP001634394">
    <property type="component" value="Unassembled WGS sequence"/>
</dbReference>
<evidence type="ECO:0000256" key="1">
    <source>
        <dbReference type="ARBA" id="ARBA00022729"/>
    </source>
</evidence>
<name>A0ABD3VGI1_SINWO</name>